<dbReference type="AlphaFoldDB" id="A0A195DR12"/>
<accession>A0A195DR12</accession>
<evidence type="ECO:0000313" key="2">
    <source>
        <dbReference type="EMBL" id="KYN15286.1"/>
    </source>
</evidence>
<keyword evidence="3" id="KW-1185">Reference proteome</keyword>
<feature type="region of interest" description="Disordered" evidence="1">
    <location>
        <begin position="47"/>
        <end position="68"/>
    </location>
</feature>
<organism evidence="2 3">
    <name type="scientific">Trachymyrmex cornetzi</name>
    <dbReference type="NCBI Taxonomy" id="471704"/>
    <lineage>
        <taxon>Eukaryota</taxon>
        <taxon>Metazoa</taxon>
        <taxon>Ecdysozoa</taxon>
        <taxon>Arthropoda</taxon>
        <taxon>Hexapoda</taxon>
        <taxon>Insecta</taxon>
        <taxon>Pterygota</taxon>
        <taxon>Neoptera</taxon>
        <taxon>Endopterygota</taxon>
        <taxon>Hymenoptera</taxon>
        <taxon>Apocrita</taxon>
        <taxon>Aculeata</taxon>
        <taxon>Formicoidea</taxon>
        <taxon>Formicidae</taxon>
        <taxon>Myrmicinae</taxon>
        <taxon>Trachymyrmex</taxon>
    </lineage>
</organism>
<proteinExistence type="predicted"/>
<protein>
    <submittedName>
        <fullName evidence="2">Uncharacterized protein</fullName>
    </submittedName>
</protein>
<gene>
    <name evidence="2" type="ORF">ALC57_12335</name>
</gene>
<dbReference type="Proteomes" id="UP000078492">
    <property type="component" value="Unassembled WGS sequence"/>
</dbReference>
<evidence type="ECO:0000256" key="1">
    <source>
        <dbReference type="SAM" id="MobiDB-lite"/>
    </source>
</evidence>
<name>A0A195DR12_9HYME</name>
<dbReference type="EMBL" id="KQ980581">
    <property type="protein sequence ID" value="KYN15286.1"/>
    <property type="molecule type" value="Genomic_DNA"/>
</dbReference>
<reference evidence="2 3" key="1">
    <citation type="submission" date="2015-09" db="EMBL/GenBank/DDBJ databases">
        <title>Trachymyrmex cornetzi WGS genome.</title>
        <authorList>
            <person name="Nygaard S."/>
            <person name="Hu H."/>
            <person name="Boomsma J."/>
            <person name="Zhang G."/>
        </authorList>
    </citation>
    <scope>NUCLEOTIDE SEQUENCE [LARGE SCALE GENOMIC DNA]</scope>
    <source>
        <strain evidence="2">Tcor2-1</strain>
        <tissue evidence="2">Whole body</tissue>
    </source>
</reference>
<sequence>TVMTLIAVRSRISRRCGKLNPYKFVGQSIYAYYVDLIGRAISRHSRNYRDDERRRTERRDLAEIRASQ</sequence>
<feature type="non-terminal residue" evidence="2">
    <location>
        <position position="1"/>
    </location>
</feature>
<evidence type="ECO:0000313" key="3">
    <source>
        <dbReference type="Proteomes" id="UP000078492"/>
    </source>
</evidence>